<evidence type="ECO:0000256" key="3">
    <source>
        <dbReference type="SAM" id="SignalP"/>
    </source>
</evidence>
<geneLocation type="plasmid" evidence="5">
    <name>pretnxc12e</name>
</geneLocation>
<dbReference type="InterPro" id="IPR011042">
    <property type="entry name" value="6-blade_b-propeller_TolB-like"/>
</dbReference>
<dbReference type="Gene3D" id="2.120.10.30">
    <property type="entry name" value="TolB, C-terminal domain"/>
    <property type="match status" value="1"/>
</dbReference>
<evidence type="ECO:0000256" key="1">
    <source>
        <dbReference type="ARBA" id="ARBA00004613"/>
    </source>
</evidence>
<dbReference type="PANTHER" id="PTHR10009:SF18">
    <property type="entry name" value="PROTEIN YELLOW-LIKE PROTEIN"/>
    <property type="match status" value="1"/>
</dbReference>
<comment type="subcellular location">
    <subcellularLocation>
        <location evidence="1">Secreted</location>
    </subcellularLocation>
</comment>
<dbReference type="Pfam" id="PF03022">
    <property type="entry name" value="MRJP"/>
    <property type="match status" value="1"/>
</dbReference>
<dbReference type="PANTHER" id="PTHR10009">
    <property type="entry name" value="PROTEIN YELLOW-RELATED"/>
    <property type="match status" value="1"/>
</dbReference>
<sequence length="399" mass="43608">MRHVGLTIAAVLAGMMIAGAARADDKGVEPIARWASLPYKIKNEEAAAKWKASPLFGKTLVQGLKFDSAGNMYVTTARWGGAETPATVSKLVKTGETYELEAFPSEELNAVTNPDGLKAVLGFEVDENDVMWLLDQGHVAGKPSGAKDEKLVLWDIKANKEIQRLEFGPEVSDKKCSFLNDVVVDNESGFAYITDSGIFSDPLCGGLIVYDRKANAARRVLHATKFTNDEPNFSFAIDGRQVLKNGRMRTGADGIALSGDKKSLYWTNLTGNTLYSVPTALLRDPKVSEAELEAAIRVEVVLPSNTDGLTADKDGNVYLTALQLNGVLKWDPASRRLTEIAYHSEMAWPDTLAWAPDGTLHAISNHLNLWVDGDLNFKDPAVPNFTIWRLPVKAEPYLN</sequence>
<feature type="signal peptide" evidence="3">
    <location>
        <begin position="1"/>
        <end position="23"/>
    </location>
</feature>
<keyword evidence="2" id="KW-0964">Secreted</keyword>
<dbReference type="RefSeq" id="WP_086084139.1">
    <property type="nucleotide sequence ID" value="NZ_CP020911.1"/>
</dbReference>
<organism evidence="4 5">
    <name type="scientific">Rhizobium etli</name>
    <dbReference type="NCBI Taxonomy" id="29449"/>
    <lineage>
        <taxon>Bacteria</taxon>
        <taxon>Pseudomonadati</taxon>
        <taxon>Pseudomonadota</taxon>
        <taxon>Alphaproteobacteria</taxon>
        <taxon>Hyphomicrobiales</taxon>
        <taxon>Rhizobiaceae</taxon>
        <taxon>Rhizobium/Agrobacterium group</taxon>
        <taxon>Rhizobium</taxon>
    </lineage>
</organism>
<evidence type="ECO:0000256" key="2">
    <source>
        <dbReference type="ARBA" id="ARBA00022525"/>
    </source>
</evidence>
<keyword evidence="3" id="KW-0732">Signal</keyword>
<proteinExistence type="predicted"/>
<dbReference type="InterPro" id="IPR017996">
    <property type="entry name" value="MRJP/yellow-related"/>
</dbReference>
<reference evidence="4 5" key="1">
    <citation type="submission" date="2017-04" db="EMBL/GenBank/DDBJ databases">
        <title>Complete genome sequences of Rhizobium genomic linages associated to common bean (phaseolus vulgaris).</title>
        <authorList>
            <person name="Santamaria R.I."/>
            <person name="Bustos P."/>
            <person name="Perez-Carrascal O."/>
            <person name="Martinez-Flores I."/>
            <person name="Juarez S."/>
            <person name="Lozano L."/>
            <person name="Miranda F."/>
            <person name="Vinuesa P."/>
            <person name="Martinez-Romero E."/>
            <person name="Cevallos M.A."/>
            <person name="Romero D."/>
            <person name="Davila G."/>
            <person name="Gonzalez V."/>
        </authorList>
    </citation>
    <scope>NUCLEOTIDE SEQUENCE [LARGE SCALE GENOMIC DNA]</scope>
    <source>
        <strain evidence="4 5">NXC12</strain>
        <plasmid evidence="5">pretnxc12e</plasmid>
    </source>
</reference>
<name>A0AAN1ENP2_RHIET</name>
<dbReference type="EMBL" id="CP020911">
    <property type="protein sequence ID" value="ARQ13796.1"/>
    <property type="molecule type" value="Genomic_DNA"/>
</dbReference>
<dbReference type="SUPFAM" id="SSF63829">
    <property type="entry name" value="Calcium-dependent phosphotriesterase"/>
    <property type="match status" value="1"/>
</dbReference>
<evidence type="ECO:0000313" key="4">
    <source>
        <dbReference type="EMBL" id="ARQ13796.1"/>
    </source>
</evidence>
<dbReference type="Proteomes" id="UP000194159">
    <property type="component" value="Plasmid pRetNXC12e"/>
</dbReference>
<protein>
    <submittedName>
        <fullName evidence="4">Major royal jelly-related protein</fullName>
    </submittedName>
</protein>
<accession>A0AAN1ENP2</accession>
<evidence type="ECO:0000313" key="5">
    <source>
        <dbReference type="Proteomes" id="UP000194159"/>
    </source>
</evidence>
<feature type="chain" id="PRO_5042952328" evidence="3">
    <location>
        <begin position="24"/>
        <end position="399"/>
    </location>
</feature>
<keyword evidence="4" id="KW-0614">Plasmid</keyword>
<dbReference type="GO" id="GO:0005576">
    <property type="term" value="C:extracellular region"/>
    <property type="evidence" value="ECO:0007669"/>
    <property type="project" value="UniProtKB-SubCell"/>
</dbReference>
<dbReference type="AlphaFoldDB" id="A0AAN1ENP2"/>
<gene>
    <name evidence="4" type="ORF">NXC12_PE00198</name>
</gene>